<feature type="compositionally biased region" description="Low complexity" evidence="1">
    <location>
        <begin position="84"/>
        <end position="97"/>
    </location>
</feature>
<feature type="compositionally biased region" description="Polar residues" evidence="1">
    <location>
        <begin position="464"/>
        <end position="474"/>
    </location>
</feature>
<feature type="region of interest" description="Disordered" evidence="1">
    <location>
        <begin position="441"/>
        <end position="499"/>
    </location>
</feature>
<dbReference type="AlphaFoldDB" id="A0A7Y5ZXC0"/>
<organism evidence="2 3">
    <name type="scientific">Cellulomonas humilata</name>
    <dbReference type="NCBI Taxonomy" id="144055"/>
    <lineage>
        <taxon>Bacteria</taxon>
        <taxon>Bacillati</taxon>
        <taxon>Actinomycetota</taxon>
        <taxon>Actinomycetes</taxon>
        <taxon>Micrococcales</taxon>
        <taxon>Cellulomonadaceae</taxon>
        <taxon>Cellulomonas</taxon>
    </lineage>
</organism>
<feature type="compositionally biased region" description="Low complexity" evidence="1">
    <location>
        <begin position="318"/>
        <end position="330"/>
    </location>
</feature>
<protein>
    <submittedName>
        <fullName evidence="2">Uncharacterized protein</fullName>
    </submittedName>
</protein>
<sequence>PPATVQRRIGLGAPLRASEAASVAPPATVSPARERPAQGAPEPAVAPRLEVGVDLPLVQRSADPSGTAPTEPSPPAAEPPVQPAEPLDQPAAATAPHAPDPTPTPTTGPLGDLLTALPVTGEPRPTGDAPATIPSPAFEPPVVARQIAHRTGEDLAGEPPATTGAPVRPAADPHPGGPGASPTAAPLVQRASIDPPTVGGTIPTVAPPVRGGGAPVRATSPTTGLPVRPVSSPPPPAGAAAPETAPLLQRSSVPPTISPPSPTTGPAVERSGAPTPELPDAPGPGLPVVARAVADGAPDLDEAPTGLLDVLPLPSDPAPTTSGPSRPGTPVVQRAPLLSVARAPLLATSPRPPSTLAPHAGRPAPVSPSRSAVVQRADVAPVPAPVSLHALATPAPSSAAMPRTPDSRLAVTPPASPAAAGPMPVQPLPVQRVDAVVAMPAHPVQRAAGPSAGETDALPEEAVQTLTEPPTVQAVTPPEPASEPGPRGGSPSPFAAASAADLDELARRLTPPLLRRVRGQLLVDRERRGVRVDL</sequence>
<feature type="compositionally biased region" description="Low complexity" evidence="1">
    <location>
        <begin position="17"/>
        <end position="31"/>
    </location>
</feature>
<proteinExistence type="predicted"/>
<reference evidence="2 3" key="1">
    <citation type="submission" date="2020-05" db="EMBL/GenBank/DDBJ databases">
        <title>Genome Sequencing of Type Strains.</title>
        <authorList>
            <person name="Lemaire J.F."/>
            <person name="Inderbitzin P."/>
            <person name="Gregorio O.A."/>
            <person name="Collins S.B."/>
            <person name="Wespe N."/>
            <person name="Knight-Connoni V."/>
        </authorList>
    </citation>
    <scope>NUCLEOTIDE SEQUENCE [LARGE SCALE GENOMIC DNA]</scope>
    <source>
        <strain evidence="2 3">ATCC 25174</strain>
    </source>
</reference>
<feature type="compositionally biased region" description="Low complexity" evidence="1">
    <location>
        <begin position="484"/>
        <end position="499"/>
    </location>
</feature>
<feature type="compositionally biased region" description="Pro residues" evidence="1">
    <location>
        <begin position="276"/>
        <end position="285"/>
    </location>
</feature>
<feature type="compositionally biased region" description="Low complexity" evidence="1">
    <location>
        <begin position="410"/>
        <end position="423"/>
    </location>
</feature>
<evidence type="ECO:0000256" key="1">
    <source>
        <dbReference type="SAM" id="MobiDB-lite"/>
    </source>
</evidence>
<feature type="region of interest" description="Disordered" evidence="1">
    <location>
        <begin position="1"/>
        <end position="376"/>
    </location>
</feature>
<evidence type="ECO:0000313" key="2">
    <source>
        <dbReference type="EMBL" id="NUU15794.1"/>
    </source>
</evidence>
<accession>A0A7Y5ZXC0</accession>
<feature type="region of interest" description="Disordered" evidence="1">
    <location>
        <begin position="392"/>
        <end position="426"/>
    </location>
</feature>
<feature type="compositionally biased region" description="Low complexity" evidence="1">
    <location>
        <begin position="238"/>
        <end position="255"/>
    </location>
</feature>
<dbReference type="EMBL" id="JABMCI010000034">
    <property type="protein sequence ID" value="NUU15794.1"/>
    <property type="molecule type" value="Genomic_DNA"/>
</dbReference>
<feature type="non-terminal residue" evidence="2">
    <location>
        <position position="1"/>
    </location>
</feature>
<feature type="compositionally biased region" description="Low complexity" evidence="1">
    <location>
        <begin position="169"/>
        <end position="186"/>
    </location>
</feature>
<name>A0A7Y5ZXC0_9CELL</name>
<feature type="compositionally biased region" description="Pro residues" evidence="1">
    <location>
        <begin position="71"/>
        <end position="83"/>
    </location>
</feature>
<comment type="caution">
    <text evidence="2">The sequence shown here is derived from an EMBL/GenBank/DDBJ whole genome shotgun (WGS) entry which is preliminary data.</text>
</comment>
<evidence type="ECO:0000313" key="3">
    <source>
        <dbReference type="Proteomes" id="UP000565724"/>
    </source>
</evidence>
<gene>
    <name evidence="2" type="ORF">HP550_00830</name>
</gene>
<dbReference type="Proteomes" id="UP000565724">
    <property type="component" value="Unassembled WGS sequence"/>
</dbReference>
<keyword evidence="3" id="KW-1185">Reference proteome</keyword>
<feature type="compositionally biased region" description="Low complexity" evidence="1">
    <location>
        <begin position="107"/>
        <end position="118"/>
    </location>
</feature>